<dbReference type="CDD" id="cd00685">
    <property type="entry name" value="Trans_IPPS_HT"/>
    <property type="match status" value="1"/>
</dbReference>
<organism evidence="6">
    <name type="scientific">marine metagenome</name>
    <dbReference type="NCBI Taxonomy" id="408172"/>
    <lineage>
        <taxon>unclassified sequences</taxon>
        <taxon>metagenomes</taxon>
        <taxon>ecological metagenomes</taxon>
    </lineage>
</organism>
<dbReference type="SFLD" id="SFLDS00005">
    <property type="entry name" value="Isoprenoid_Synthase_Type_I"/>
    <property type="match status" value="1"/>
</dbReference>
<dbReference type="EMBL" id="UINC01025954">
    <property type="protein sequence ID" value="SVB02523.1"/>
    <property type="molecule type" value="Genomic_DNA"/>
</dbReference>
<reference evidence="6" key="1">
    <citation type="submission" date="2018-05" db="EMBL/GenBank/DDBJ databases">
        <authorList>
            <person name="Lanie J.A."/>
            <person name="Ng W.-L."/>
            <person name="Kazmierczak K.M."/>
            <person name="Andrzejewski T.M."/>
            <person name="Davidsen T.M."/>
            <person name="Wayne K.J."/>
            <person name="Tettelin H."/>
            <person name="Glass J.I."/>
            <person name="Rusch D."/>
            <person name="Podicherti R."/>
            <person name="Tsui H.-C.T."/>
            <person name="Winkler M.E."/>
        </authorList>
    </citation>
    <scope>NUCLEOTIDE SEQUENCE</scope>
</reference>
<dbReference type="SUPFAM" id="SSF48576">
    <property type="entry name" value="Terpenoid synthases"/>
    <property type="match status" value="1"/>
</dbReference>
<evidence type="ECO:0008006" key="7">
    <source>
        <dbReference type="Google" id="ProtNLM"/>
    </source>
</evidence>
<gene>
    <name evidence="6" type="ORF">METZ01_LOCUS155377</name>
</gene>
<dbReference type="PROSITE" id="PS00723">
    <property type="entry name" value="POLYPRENYL_SYNTHASE_1"/>
    <property type="match status" value="1"/>
</dbReference>
<protein>
    <recommendedName>
        <fullName evidence="7">Octaprenyl diphosphate synthase</fullName>
    </recommendedName>
</protein>
<feature type="non-terminal residue" evidence="6">
    <location>
        <position position="1"/>
    </location>
</feature>
<evidence type="ECO:0000256" key="4">
    <source>
        <dbReference type="ARBA" id="ARBA00022723"/>
    </source>
</evidence>
<sequence length="331" mass="36919">VPNTESSIGLAQIFEPIHADLQAVEQEYARQVESRVELIPQIGKYIQRSGGKRIRPALLLMASRLAAYRGDQAVLFASVVEFIHTATLVHDDIVDDSQLRRGKEAVHLRWGNEKTVLLGDYLYIKSMGMALSHDSLDVVRLLCEVTLRMIEGELYQLTKNGDVDISEEQHFDIIRRKTAYLFGGCAEIGGRLGQVPEEQAAALREYGFNLGVAFQVIDDLMDYTATESELGKPIGSDLREGKVTLPVIYLLQRDGKGASDLVRHIVETGAATPAEWQELSLLIAQHRVIDSAYQKARESAEAAQRHLKIFPSSPEREALMALPDYVLAREH</sequence>
<evidence type="ECO:0000256" key="2">
    <source>
        <dbReference type="ARBA" id="ARBA00006706"/>
    </source>
</evidence>
<dbReference type="GO" id="GO:0046872">
    <property type="term" value="F:metal ion binding"/>
    <property type="evidence" value="ECO:0007669"/>
    <property type="project" value="UniProtKB-KW"/>
</dbReference>
<dbReference type="PANTHER" id="PTHR12001:SF69">
    <property type="entry name" value="ALL TRANS-POLYPRENYL-DIPHOSPHATE SYNTHASE PDSS1"/>
    <property type="match status" value="1"/>
</dbReference>
<comment type="similarity">
    <text evidence="2">Belongs to the FPP/GGPP synthase family.</text>
</comment>
<comment type="cofactor">
    <cofactor evidence="1">
        <name>Mg(2+)</name>
        <dbReference type="ChEBI" id="CHEBI:18420"/>
    </cofactor>
</comment>
<evidence type="ECO:0000256" key="5">
    <source>
        <dbReference type="ARBA" id="ARBA00022842"/>
    </source>
</evidence>
<evidence type="ECO:0000256" key="3">
    <source>
        <dbReference type="ARBA" id="ARBA00022679"/>
    </source>
</evidence>
<dbReference type="PROSITE" id="PS00444">
    <property type="entry name" value="POLYPRENYL_SYNTHASE_2"/>
    <property type="match status" value="1"/>
</dbReference>
<dbReference type="GO" id="GO:0008299">
    <property type="term" value="P:isoprenoid biosynthetic process"/>
    <property type="evidence" value="ECO:0007669"/>
    <property type="project" value="InterPro"/>
</dbReference>
<dbReference type="PANTHER" id="PTHR12001">
    <property type="entry name" value="GERANYLGERANYL PYROPHOSPHATE SYNTHASE"/>
    <property type="match status" value="1"/>
</dbReference>
<keyword evidence="5" id="KW-0460">Magnesium</keyword>
<dbReference type="InterPro" id="IPR008949">
    <property type="entry name" value="Isoprenoid_synthase_dom_sf"/>
</dbReference>
<keyword evidence="3" id="KW-0808">Transferase</keyword>
<accession>A0A382AND5</accession>
<dbReference type="InterPro" id="IPR033749">
    <property type="entry name" value="Polyprenyl_synt_CS"/>
</dbReference>
<dbReference type="GO" id="GO:0004659">
    <property type="term" value="F:prenyltransferase activity"/>
    <property type="evidence" value="ECO:0007669"/>
    <property type="project" value="InterPro"/>
</dbReference>
<dbReference type="InterPro" id="IPR000092">
    <property type="entry name" value="Polyprenyl_synt"/>
</dbReference>
<evidence type="ECO:0000256" key="1">
    <source>
        <dbReference type="ARBA" id="ARBA00001946"/>
    </source>
</evidence>
<keyword evidence="4" id="KW-0479">Metal-binding</keyword>
<dbReference type="Pfam" id="PF00348">
    <property type="entry name" value="polyprenyl_synt"/>
    <property type="match status" value="1"/>
</dbReference>
<evidence type="ECO:0000313" key="6">
    <source>
        <dbReference type="EMBL" id="SVB02523.1"/>
    </source>
</evidence>
<dbReference type="AlphaFoldDB" id="A0A382AND5"/>
<proteinExistence type="inferred from homology"/>
<dbReference type="Gene3D" id="1.10.600.10">
    <property type="entry name" value="Farnesyl Diphosphate Synthase"/>
    <property type="match status" value="1"/>
</dbReference>
<name>A0A382AND5_9ZZZZ</name>